<dbReference type="InterPro" id="IPR029062">
    <property type="entry name" value="Class_I_gatase-like"/>
</dbReference>
<feature type="domain" description="Glycoside hydrolase family 42 N-terminal" evidence="8">
    <location>
        <begin position="31"/>
        <end position="396"/>
    </location>
</feature>
<dbReference type="CDD" id="cd03143">
    <property type="entry name" value="A4_beta-galactosidase_middle_domain"/>
    <property type="match status" value="1"/>
</dbReference>
<evidence type="ECO:0000256" key="7">
    <source>
        <dbReference type="SAM" id="MobiDB-lite"/>
    </source>
</evidence>
<evidence type="ECO:0000259" key="10">
    <source>
        <dbReference type="Pfam" id="PF08533"/>
    </source>
</evidence>
<dbReference type="InterPro" id="IPR013780">
    <property type="entry name" value="Glyco_hydro_b"/>
</dbReference>
<dbReference type="Pfam" id="PF08532">
    <property type="entry name" value="Glyco_hydro_42M"/>
    <property type="match status" value="1"/>
</dbReference>
<evidence type="ECO:0000256" key="4">
    <source>
        <dbReference type="ARBA" id="ARBA00022801"/>
    </source>
</evidence>
<accession>A0ABP9HVQ2</accession>
<dbReference type="SUPFAM" id="SSF51445">
    <property type="entry name" value="(Trans)glycosidases"/>
    <property type="match status" value="1"/>
</dbReference>
<evidence type="ECO:0000256" key="5">
    <source>
        <dbReference type="ARBA" id="ARBA00023295"/>
    </source>
</evidence>
<organism evidence="11 12">
    <name type="scientific">Kineococcus glutinatus</name>
    <dbReference type="NCBI Taxonomy" id="1070872"/>
    <lineage>
        <taxon>Bacteria</taxon>
        <taxon>Bacillati</taxon>
        <taxon>Actinomycetota</taxon>
        <taxon>Actinomycetes</taxon>
        <taxon>Kineosporiales</taxon>
        <taxon>Kineosporiaceae</taxon>
        <taxon>Kineococcus</taxon>
    </lineage>
</organism>
<feature type="compositionally biased region" description="Low complexity" evidence="7">
    <location>
        <begin position="1"/>
        <end position="14"/>
    </location>
</feature>
<evidence type="ECO:0000256" key="2">
    <source>
        <dbReference type="ARBA" id="ARBA00005940"/>
    </source>
</evidence>
<keyword evidence="12" id="KW-1185">Reference proteome</keyword>
<comment type="similarity">
    <text evidence="2 6">Belongs to the glycosyl hydrolase 42 family.</text>
</comment>
<dbReference type="InterPro" id="IPR003476">
    <property type="entry name" value="Glyco_hydro_42"/>
</dbReference>
<feature type="compositionally biased region" description="Basic residues" evidence="7">
    <location>
        <begin position="15"/>
        <end position="25"/>
    </location>
</feature>
<dbReference type="Gene3D" id="3.40.50.880">
    <property type="match status" value="1"/>
</dbReference>
<dbReference type="InterPro" id="IPR013529">
    <property type="entry name" value="Glyco_hydro_42_N"/>
</dbReference>
<dbReference type="InterPro" id="IPR013739">
    <property type="entry name" value="Beta_galactosidase_C"/>
</dbReference>
<dbReference type="Gene3D" id="2.60.40.1180">
    <property type="entry name" value="Golgi alpha-mannosidase II"/>
    <property type="match status" value="1"/>
</dbReference>
<keyword evidence="4 6" id="KW-0378">Hydrolase</keyword>
<dbReference type="Pfam" id="PF02449">
    <property type="entry name" value="Glyco_hydro_42"/>
    <property type="match status" value="1"/>
</dbReference>
<proteinExistence type="inferred from homology"/>
<evidence type="ECO:0000256" key="6">
    <source>
        <dbReference type="PIRNR" id="PIRNR001084"/>
    </source>
</evidence>
<dbReference type="PANTHER" id="PTHR36447">
    <property type="entry name" value="BETA-GALACTOSIDASE GANA"/>
    <property type="match status" value="1"/>
</dbReference>
<evidence type="ECO:0000256" key="1">
    <source>
        <dbReference type="ARBA" id="ARBA00001412"/>
    </source>
</evidence>
<keyword evidence="5 6" id="KW-0326">Glycosidase</keyword>
<dbReference type="EC" id="3.2.1.23" evidence="3 6"/>
<dbReference type="RefSeq" id="WP_345712383.1">
    <property type="nucleotide sequence ID" value="NZ_BAABIL010000290.1"/>
</dbReference>
<dbReference type="Proteomes" id="UP001501195">
    <property type="component" value="Unassembled WGS sequence"/>
</dbReference>
<comment type="catalytic activity">
    <reaction evidence="1 6">
        <text>Hydrolysis of terminal non-reducing beta-D-galactose residues in beta-D-galactosides.</text>
        <dbReference type="EC" id="3.2.1.23"/>
    </reaction>
</comment>
<dbReference type="EMBL" id="BAABIL010000290">
    <property type="protein sequence ID" value="GAA4979836.1"/>
    <property type="molecule type" value="Genomic_DNA"/>
</dbReference>
<dbReference type="SUPFAM" id="SSF52317">
    <property type="entry name" value="Class I glutamine amidotransferase-like"/>
    <property type="match status" value="1"/>
</dbReference>
<feature type="domain" description="Beta-galactosidase trimerisation" evidence="9">
    <location>
        <begin position="407"/>
        <end position="610"/>
    </location>
</feature>
<comment type="caution">
    <text evidence="11">The sequence shown here is derived from an EMBL/GenBank/DDBJ whole genome shotgun (WGS) entry which is preliminary data.</text>
</comment>
<evidence type="ECO:0000259" key="9">
    <source>
        <dbReference type="Pfam" id="PF08532"/>
    </source>
</evidence>
<dbReference type="Gene3D" id="3.20.20.80">
    <property type="entry name" value="Glycosidases"/>
    <property type="match status" value="1"/>
</dbReference>
<evidence type="ECO:0000259" key="8">
    <source>
        <dbReference type="Pfam" id="PF02449"/>
    </source>
</evidence>
<dbReference type="InterPro" id="IPR017853">
    <property type="entry name" value="GH"/>
</dbReference>
<dbReference type="PIRSF" id="PIRSF001084">
    <property type="entry name" value="B-galactosidase"/>
    <property type="match status" value="1"/>
</dbReference>
<evidence type="ECO:0000313" key="11">
    <source>
        <dbReference type="EMBL" id="GAA4979836.1"/>
    </source>
</evidence>
<evidence type="ECO:0000313" key="12">
    <source>
        <dbReference type="Proteomes" id="UP001501195"/>
    </source>
</evidence>
<protein>
    <recommendedName>
        <fullName evidence="3 6">Beta-galactosidase</fullName>
        <shortName evidence="6">Beta-gal</shortName>
        <ecNumber evidence="3 6">3.2.1.23</ecNumber>
    </recommendedName>
</protein>
<dbReference type="PANTHER" id="PTHR36447:SF1">
    <property type="entry name" value="BETA-GALACTOSIDASE GANA"/>
    <property type="match status" value="1"/>
</dbReference>
<dbReference type="Pfam" id="PF08533">
    <property type="entry name" value="Glyco_hydro_42C"/>
    <property type="match status" value="1"/>
</dbReference>
<reference evidence="12" key="1">
    <citation type="journal article" date="2019" name="Int. J. Syst. Evol. Microbiol.">
        <title>The Global Catalogue of Microorganisms (GCM) 10K type strain sequencing project: providing services to taxonomists for standard genome sequencing and annotation.</title>
        <authorList>
            <consortium name="The Broad Institute Genomics Platform"/>
            <consortium name="The Broad Institute Genome Sequencing Center for Infectious Disease"/>
            <person name="Wu L."/>
            <person name="Ma J."/>
        </authorList>
    </citation>
    <scope>NUCLEOTIDE SEQUENCE [LARGE SCALE GENOMIC DNA]</scope>
    <source>
        <strain evidence="12">JCM 18126</strain>
    </source>
</reference>
<name>A0ABP9HVQ2_9ACTN</name>
<feature type="region of interest" description="Disordered" evidence="7">
    <location>
        <begin position="1"/>
        <end position="32"/>
    </location>
</feature>
<evidence type="ECO:0000256" key="3">
    <source>
        <dbReference type="ARBA" id="ARBA00012756"/>
    </source>
</evidence>
<dbReference type="InterPro" id="IPR013738">
    <property type="entry name" value="Beta_galactosidase_Trimer"/>
</dbReference>
<sequence length="677" mass="74039">MSPRTPAPAAAGARRLTHHAGRPPRLRFGGDYNPEQWDPSVWPQDARLMREAGVDLVTVGVFSWAQLEPSPGERNFGWLDRVLDLLGEHGVDVDLATPTASPPPWLGHRFPETLPVDADGRTLTYGSRNQFCPCSPRYREAALAITTDLAERYHDHPAVVMWHVGNELGQWCHCDLAAAGFRTWLQRRHGDLDGLNAAWGTAFWSQRYDDWDEVIPPRAAPYLHNPAQSLDFRRFRSDALRDLFRAERDAIRARTDAPVTTNFMGFFHHVDYWSFAGEVDVVADDHYVDPADARSPARAALTHDLVRSLGGGEPWVLMEQAAGAVNWRPHNVPKPAGAMQLDSLRAVARGADAVCFFQWRQSRAGAERFHSAMLPHAGPDTRLHAEVRELGAALQRLGRVAGARVDARVALLHDWPSWWACEEPARPSDRLRVLDVLLSHYEPLFARGVAVDVLGPACDLDGYDLLVLPNLYLLEHDLAERLQRFVTGGGTLLVGPFSGVADADARIREGRFPALLRDLLGASGEEWVPLAAPSACTSAQFGDFHVDTWAERLRSDGAQVLAEHAAGDLAGVPAVTRRAVGSGSAWYCSVLLPPAVLSQVLGRCLDEAGVGGALPGPPPPGVEVVRRGDVLFVLNPGEEEVHLALPGRHTDLLTGDTLDGATVLAPRRGLALVEETQ</sequence>
<gene>
    <name evidence="11" type="ORF">GCM10023225_20150</name>
</gene>
<feature type="domain" description="Beta-galactosidase C-terminal" evidence="10">
    <location>
        <begin position="621"/>
        <end position="666"/>
    </location>
</feature>